<evidence type="ECO:0000256" key="8">
    <source>
        <dbReference type="SAM" id="Phobius"/>
    </source>
</evidence>
<dbReference type="Proteomes" id="UP000825367">
    <property type="component" value="Chromosome"/>
</dbReference>
<feature type="transmembrane region" description="Helical" evidence="8">
    <location>
        <begin position="116"/>
        <end position="134"/>
    </location>
</feature>
<protein>
    <submittedName>
        <fullName evidence="10">Cation:proton antiporter</fullName>
    </submittedName>
</protein>
<evidence type="ECO:0000259" key="9">
    <source>
        <dbReference type="Pfam" id="PF00999"/>
    </source>
</evidence>
<evidence type="ECO:0000256" key="6">
    <source>
        <dbReference type="ARBA" id="ARBA00023065"/>
    </source>
</evidence>
<keyword evidence="7 8" id="KW-0472">Membrane</keyword>
<feature type="transmembrane region" description="Helical" evidence="8">
    <location>
        <begin position="299"/>
        <end position="320"/>
    </location>
</feature>
<feature type="domain" description="Cation/H+ exchanger transmembrane" evidence="9">
    <location>
        <begin position="16"/>
        <end position="409"/>
    </location>
</feature>
<keyword evidence="6" id="KW-0406">Ion transport</keyword>
<evidence type="ECO:0000313" key="11">
    <source>
        <dbReference type="Proteomes" id="UP000825367"/>
    </source>
</evidence>
<comment type="subcellular location">
    <subcellularLocation>
        <location evidence="1">Cell membrane</location>
        <topology evidence="1">Multi-pass membrane protein</topology>
    </subcellularLocation>
</comment>
<feature type="transmembrane region" description="Helical" evidence="8">
    <location>
        <begin position="88"/>
        <end position="110"/>
    </location>
</feature>
<keyword evidence="11" id="KW-1185">Reference proteome</keyword>
<evidence type="ECO:0000256" key="7">
    <source>
        <dbReference type="ARBA" id="ARBA00023136"/>
    </source>
</evidence>
<accession>A0ABX8VEP9</accession>
<proteinExistence type="predicted"/>
<name>A0ABX8VEP9_9MYCO</name>
<dbReference type="RefSeq" id="WP_096312314.1">
    <property type="nucleotide sequence ID" value="NZ_BAAAVX010000087.1"/>
</dbReference>
<dbReference type="PANTHER" id="PTHR32507">
    <property type="entry name" value="NA(+)/H(+) ANTIPORTER 1"/>
    <property type="match status" value="1"/>
</dbReference>
<sequence>MVQSLIALSLVLAVWALLARPMQRGRITAPILLVVVGAGIEYGTYHAVADTLNSQVAQHLAELILAVLVFVDATDVRGGLLGRDPKSALRLLGVGLPLSIGLAFVLGWLLLPGVTWPVLLVLACIVVPTDFAPASQILRDARIPERVRDLLNVEAGYKDGIVAPVLVFALALASGPDDEEPPMEALAEALPEIGIALVVGPAVGWLLGRLANAADRRNLMTEQSKRIIYVAAPLLSYSLSVGLGGNGFVSAFLCGMALNYVRKIRRAGGTAPPKARGRAERPGDLAEHKRRELELIGDVAVLLTAFMWFVVAGIGVIALMSGGVTWGIVGYAVVAVTLVRLIPVMLALLGSRMDRRERLLVGWLGPRGTTSIVFGLLAFNVLEGGIEKQVLLIMVLVVLSSVVVHGLSAGGVAHAFARSQARRRGIAQVRH</sequence>
<evidence type="ECO:0000256" key="5">
    <source>
        <dbReference type="ARBA" id="ARBA00022989"/>
    </source>
</evidence>
<dbReference type="PANTHER" id="PTHR32507:SF8">
    <property type="entry name" value="CNH1P"/>
    <property type="match status" value="1"/>
</dbReference>
<reference evidence="10 11" key="1">
    <citation type="submission" date="2021-07" db="EMBL/GenBank/DDBJ databases">
        <title>Whole genome sequencing of non-tuberculosis mycobacteria type-strains.</title>
        <authorList>
            <person name="Igarashi Y."/>
            <person name="Osugi A."/>
            <person name="Mitarai S."/>
        </authorList>
    </citation>
    <scope>NUCLEOTIDE SEQUENCE [LARGE SCALE GENOMIC DNA]</scope>
    <source>
        <strain evidence="10 11">JCM 16370</strain>
    </source>
</reference>
<feature type="transmembrane region" description="Helical" evidence="8">
    <location>
        <begin position="391"/>
        <end position="416"/>
    </location>
</feature>
<evidence type="ECO:0000256" key="1">
    <source>
        <dbReference type="ARBA" id="ARBA00004651"/>
    </source>
</evidence>
<evidence type="ECO:0000256" key="3">
    <source>
        <dbReference type="ARBA" id="ARBA00022449"/>
    </source>
</evidence>
<keyword evidence="3" id="KW-0050">Antiport</keyword>
<dbReference type="Pfam" id="PF00999">
    <property type="entry name" value="Na_H_Exchanger"/>
    <property type="match status" value="1"/>
</dbReference>
<feature type="transmembrane region" description="Helical" evidence="8">
    <location>
        <begin position="155"/>
        <end position="173"/>
    </location>
</feature>
<evidence type="ECO:0000256" key="2">
    <source>
        <dbReference type="ARBA" id="ARBA00022448"/>
    </source>
</evidence>
<keyword evidence="2" id="KW-0813">Transport</keyword>
<organism evidence="10 11">
    <name type="scientific">Mycolicibacterium pallens</name>
    <dbReference type="NCBI Taxonomy" id="370524"/>
    <lineage>
        <taxon>Bacteria</taxon>
        <taxon>Bacillati</taxon>
        <taxon>Actinomycetota</taxon>
        <taxon>Actinomycetes</taxon>
        <taxon>Mycobacteriales</taxon>
        <taxon>Mycobacteriaceae</taxon>
        <taxon>Mycolicibacterium</taxon>
    </lineage>
</organism>
<gene>
    <name evidence="10" type="ORF">K0O64_25165</name>
</gene>
<feature type="transmembrane region" description="Helical" evidence="8">
    <location>
        <begin position="360"/>
        <end position="379"/>
    </location>
</feature>
<keyword evidence="5 8" id="KW-1133">Transmembrane helix</keyword>
<keyword evidence="4 8" id="KW-0812">Transmembrane</keyword>
<dbReference type="InterPro" id="IPR006153">
    <property type="entry name" value="Cation/H_exchanger_TM"/>
</dbReference>
<feature type="transmembrane region" description="Helical" evidence="8">
    <location>
        <begin position="326"/>
        <end position="348"/>
    </location>
</feature>
<evidence type="ECO:0000256" key="4">
    <source>
        <dbReference type="ARBA" id="ARBA00022692"/>
    </source>
</evidence>
<evidence type="ECO:0000313" key="10">
    <source>
        <dbReference type="EMBL" id="QYL16273.1"/>
    </source>
</evidence>
<feature type="transmembrane region" description="Helical" evidence="8">
    <location>
        <begin position="56"/>
        <end position="76"/>
    </location>
</feature>
<dbReference type="EMBL" id="CP080333">
    <property type="protein sequence ID" value="QYL16273.1"/>
    <property type="molecule type" value="Genomic_DNA"/>
</dbReference>